<gene>
    <name evidence="2" type="ORF">KUL25_13140</name>
</gene>
<dbReference type="Pfam" id="PF05050">
    <property type="entry name" value="Methyltransf_21"/>
    <property type="match status" value="1"/>
</dbReference>
<dbReference type="RefSeq" id="WP_257893374.1">
    <property type="nucleotide sequence ID" value="NZ_JAIMBW010000001.1"/>
</dbReference>
<dbReference type="InterPro" id="IPR029063">
    <property type="entry name" value="SAM-dependent_MTases_sf"/>
</dbReference>
<name>A0A975TRY5_9RHOB</name>
<protein>
    <submittedName>
        <fullName evidence="2">FkbM family methyltransferase</fullName>
    </submittedName>
</protein>
<keyword evidence="3" id="KW-1185">Reference proteome</keyword>
<dbReference type="Proteomes" id="UP000693972">
    <property type="component" value="Unassembled WGS sequence"/>
</dbReference>
<dbReference type="GO" id="GO:0032259">
    <property type="term" value="P:methylation"/>
    <property type="evidence" value="ECO:0007669"/>
    <property type="project" value="UniProtKB-KW"/>
</dbReference>
<keyword evidence="2" id="KW-0489">Methyltransferase</keyword>
<dbReference type="EMBL" id="JAIMBW010000001">
    <property type="protein sequence ID" value="MBY4893710.1"/>
    <property type="molecule type" value="Genomic_DNA"/>
</dbReference>
<dbReference type="AlphaFoldDB" id="A0A975TRY5"/>
<dbReference type="NCBIfam" id="TIGR01444">
    <property type="entry name" value="fkbM_fam"/>
    <property type="match status" value="1"/>
</dbReference>
<dbReference type="GO" id="GO:0008168">
    <property type="term" value="F:methyltransferase activity"/>
    <property type="evidence" value="ECO:0007669"/>
    <property type="project" value="UniProtKB-KW"/>
</dbReference>
<evidence type="ECO:0000313" key="3">
    <source>
        <dbReference type="Proteomes" id="UP000693972"/>
    </source>
</evidence>
<organism evidence="2">
    <name type="scientific">Gymnodinialimonas phycosphaerae</name>
    <dbReference type="NCBI Taxonomy" id="2841589"/>
    <lineage>
        <taxon>Bacteria</taxon>
        <taxon>Pseudomonadati</taxon>
        <taxon>Pseudomonadota</taxon>
        <taxon>Alphaproteobacteria</taxon>
        <taxon>Rhodobacterales</taxon>
        <taxon>Paracoccaceae</taxon>
        <taxon>Gymnodinialimonas</taxon>
    </lineage>
</organism>
<feature type="domain" description="Methyltransferase FkbM" evidence="1">
    <location>
        <begin position="69"/>
        <end position="214"/>
    </location>
</feature>
<dbReference type="EMBL" id="CP078073">
    <property type="protein sequence ID" value="QXL86412.1"/>
    <property type="molecule type" value="Genomic_DNA"/>
</dbReference>
<dbReference type="SUPFAM" id="SSF53335">
    <property type="entry name" value="S-adenosyl-L-methionine-dependent methyltransferases"/>
    <property type="match status" value="1"/>
</dbReference>
<keyword evidence="2" id="KW-0808">Transferase</keyword>
<evidence type="ECO:0000313" key="2">
    <source>
        <dbReference type="EMBL" id="QXL86412.1"/>
    </source>
</evidence>
<reference evidence="2 3" key="1">
    <citation type="submission" date="2021-07" db="EMBL/GenBank/DDBJ databases">
        <title>Karlodiniumbacter phycospheric gen. nov., sp. nov., a phycosphere bacterium isolated from karlodinium veneficum.</title>
        <authorList>
            <person name="Peng Y."/>
            <person name="Jiang L."/>
            <person name="Lee J."/>
        </authorList>
    </citation>
    <scope>NUCLEOTIDE SEQUENCE</scope>
    <source>
        <strain evidence="2 3">N5</strain>
    </source>
</reference>
<evidence type="ECO:0000259" key="1">
    <source>
        <dbReference type="Pfam" id="PF05050"/>
    </source>
</evidence>
<accession>A0A975TRY5</accession>
<proteinExistence type="predicted"/>
<dbReference type="InterPro" id="IPR006342">
    <property type="entry name" value="FkbM_mtfrase"/>
</dbReference>
<dbReference type="Gene3D" id="3.40.50.150">
    <property type="entry name" value="Vaccinia Virus protein VP39"/>
    <property type="match status" value="1"/>
</dbReference>
<sequence>MADPLRNLRRAWHLGLGTARYSHFGVRLKTGASDLPKSVRGHIFKGGYEDVEAELALAIVKPGDRVLEVGTGIGFVSILCAKLAGEGRVTSFEANPVLEPMIRANYSENDLTPDLRMRAVTVDGTPIRFFADPGILSSSMIDRDLPSDEITVESTPIADAMAEVAPDVIVMDVEGAEVDLLTAADLSGVRALIIEVHPHIVGPDQIAAMDASLAEKGLHPTEKRHKTVLYQRRTS</sequence>